<dbReference type="GO" id="GO:0005829">
    <property type="term" value="C:cytosol"/>
    <property type="evidence" value="ECO:0007669"/>
    <property type="project" value="TreeGrafter"/>
</dbReference>
<gene>
    <name evidence="5" type="ORF">MCEL_36350</name>
</gene>
<evidence type="ECO:0000256" key="2">
    <source>
        <dbReference type="ARBA" id="ARBA00023125"/>
    </source>
</evidence>
<dbReference type="AlphaFoldDB" id="A0A7I7RM26"/>
<dbReference type="InterPro" id="IPR018060">
    <property type="entry name" value="HTH_AraC"/>
</dbReference>
<dbReference type="KEGG" id="mcee:MCEL_36350"/>
<dbReference type="InterPro" id="IPR009057">
    <property type="entry name" value="Homeodomain-like_sf"/>
</dbReference>
<keyword evidence="3" id="KW-0804">Transcription</keyword>
<reference evidence="5 6" key="1">
    <citation type="journal article" date="2019" name="Emerg. Microbes Infect.">
        <title>Comprehensive subspecies identification of 175 nontuberculous mycobacteria species based on 7547 genomic profiles.</title>
        <authorList>
            <person name="Matsumoto Y."/>
            <person name="Kinjo T."/>
            <person name="Motooka D."/>
            <person name="Nabeya D."/>
            <person name="Jung N."/>
            <person name="Uechi K."/>
            <person name="Horii T."/>
            <person name="Iida T."/>
            <person name="Fujita J."/>
            <person name="Nakamura S."/>
        </authorList>
    </citation>
    <scope>NUCLEOTIDE SEQUENCE [LARGE SCALE GENOMIC DNA]</scope>
    <source>
        <strain evidence="5 6">JCM 18439</strain>
    </source>
</reference>
<dbReference type="Pfam" id="PF12833">
    <property type="entry name" value="HTH_18"/>
    <property type="match status" value="1"/>
</dbReference>
<keyword evidence="6" id="KW-1185">Reference proteome</keyword>
<keyword evidence="1" id="KW-0805">Transcription regulation</keyword>
<dbReference type="PROSITE" id="PS01124">
    <property type="entry name" value="HTH_ARAC_FAMILY_2"/>
    <property type="match status" value="1"/>
</dbReference>
<feature type="domain" description="HTH araC/xylS-type" evidence="4">
    <location>
        <begin position="248"/>
        <end position="344"/>
    </location>
</feature>
<dbReference type="GO" id="GO:0003700">
    <property type="term" value="F:DNA-binding transcription factor activity"/>
    <property type="evidence" value="ECO:0007669"/>
    <property type="project" value="InterPro"/>
</dbReference>
<dbReference type="PANTHER" id="PTHR47894">
    <property type="entry name" value="HTH-TYPE TRANSCRIPTIONAL REGULATOR GADX"/>
    <property type="match status" value="1"/>
</dbReference>
<dbReference type="Proteomes" id="UP000466431">
    <property type="component" value="Chromosome"/>
</dbReference>
<evidence type="ECO:0000313" key="6">
    <source>
        <dbReference type="Proteomes" id="UP000466431"/>
    </source>
</evidence>
<dbReference type="InterPro" id="IPR020449">
    <property type="entry name" value="Tscrpt_reg_AraC-type_HTH"/>
</dbReference>
<dbReference type="EMBL" id="AP022591">
    <property type="protein sequence ID" value="BBY45340.1"/>
    <property type="molecule type" value="Genomic_DNA"/>
</dbReference>
<evidence type="ECO:0000313" key="5">
    <source>
        <dbReference type="EMBL" id="BBY45340.1"/>
    </source>
</evidence>
<evidence type="ECO:0000256" key="3">
    <source>
        <dbReference type="ARBA" id="ARBA00023163"/>
    </source>
</evidence>
<dbReference type="SMART" id="SM00342">
    <property type="entry name" value="HTH_ARAC"/>
    <property type="match status" value="1"/>
</dbReference>
<dbReference type="Gene3D" id="1.10.10.60">
    <property type="entry name" value="Homeodomain-like"/>
    <property type="match status" value="1"/>
</dbReference>
<dbReference type="GO" id="GO:0000976">
    <property type="term" value="F:transcription cis-regulatory region binding"/>
    <property type="evidence" value="ECO:0007669"/>
    <property type="project" value="TreeGrafter"/>
</dbReference>
<protein>
    <submittedName>
        <fullName evidence="5">Putative HTH-type transcriptional regulator AraC</fullName>
    </submittedName>
</protein>
<dbReference type="PANTHER" id="PTHR47894:SF1">
    <property type="entry name" value="HTH-TYPE TRANSCRIPTIONAL REGULATOR VQSM"/>
    <property type="match status" value="1"/>
</dbReference>
<name>A0A7I7RM26_MYCCF</name>
<keyword evidence="2" id="KW-0238">DNA-binding</keyword>
<proteinExistence type="predicted"/>
<organism evidence="5 6">
    <name type="scientific">Mycolicibacterium celeriflavum</name>
    <name type="common">Mycobacterium celeriflavum</name>
    <dbReference type="NCBI Taxonomy" id="1249101"/>
    <lineage>
        <taxon>Bacteria</taxon>
        <taxon>Bacillati</taxon>
        <taxon>Actinomycetota</taxon>
        <taxon>Actinomycetes</taxon>
        <taxon>Mycobacteriales</taxon>
        <taxon>Mycobacteriaceae</taxon>
        <taxon>Mycolicibacterium</taxon>
    </lineage>
</organism>
<dbReference type="SUPFAM" id="SSF46689">
    <property type="entry name" value="Homeodomain-like"/>
    <property type="match status" value="1"/>
</dbReference>
<dbReference type="PRINTS" id="PR00032">
    <property type="entry name" value="HTHARAC"/>
</dbReference>
<accession>A0A7I7RM26</accession>
<sequence>MDWAQGARSVKFSNAGVPPVAFVQMLESQALDPDAVARLRTIMAREGTDEATLMQHDVQAPLRWFRDLYPDLDVDRATLLGFSFAGQAQLTSFGPLSVPLVSAGSVAEIVELLTYLPLITTAINAQFRPNDQGLTVGLWGHTGDRALDCLAVTYTGSALLRLLDMLVSDALTVTLHLSWSAPVSLNKLAAEMVLAGRLFFDAPMSYLHVPVNALNEVCRFSDPLAYRLAVAELRRTLDEQSGATSFSKKVRRLLDEDPGQRSCQRVADELSVSTSTLKRRLAEEGTTFRELRQSCLRESAMMLLITRSMSASQIATELGYGDLANFSHAFKRWTGRSPSEYRRSQR</sequence>
<evidence type="ECO:0000256" key="1">
    <source>
        <dbReference type="ARBA" id="ARBA00023015"/>
    </source>
</evidence>
<evidence type="ECO:0000259" key="4">
    <source>
        <dbReference type="PROSITE" id="PS01124"/>
    </source>
</evidence>